<reference evidence="4" key="1">
    <citation type="journal article" date="2019" name="Int. J. Syst. Evol. Microbiol.">
        <title>The Global Catalogue of Microorganisms (GCM) 10K type strain sequencing project: providing services to taxonomists for standard genome sequencing and annotation.</title>
        <authorList>
            <consortium name="The Broad Institute Genomics Platform"/>
            <consortium name="The Broad Institute Genome Sequencing Center for Infectious Disease"/>
            <person name="Wu L."/>
            <person name="Ma J."/>
        </authorList>
    </citation>
    <scope>NUCLEOTIDE SEQUENCE [LARGE SCALE GENOMIC DNA]</scope>
    <source>
        <strain evidence="4">JCM 4733</strain>
    </source>
</reference>
<accession>A0ABQ3DDJ4</accession>
<evidence type="ECO:0000256" key="2">
    <source>
        <dbReference type="SAM" id="Phobius"/>
    </source>
</evidence>
<feature type="region of interest" description="Disordered" evidence="1">
    <location>
        <begin position="82"/>
        <end position="103"/>
    </location>
</feature>
<evidence type="ECO:0000313" key="3">
    <source>
        <dbReference type="EMBL" id="GHA68435.1"/>
    </source>
</evidence>
<proteinExistence type="predicted"/>
<keyword evidence="4" id="KW-1185">Reference proteome</keyword>
<evidence type="ECO:0008006" key="5">
    <source>
        <dbReference type="Google" id="ProtNLM"/>
    </source>
</evidence>
<dbReference type="Proteomes" id="UP000653644">
    <property type="component" value="Unassembled WGS sequence"/>
</dbReference>
<name>A0ABQ3DDJ4_9ACTN</name>
<gene>
    <name evidence="3" type="ORF">GCM10010345_85140</name>
</gene>
<feature type="transmembrane region" description="Helical" evidence="2">
    <location>
        <begin position="21"/>
        <end position="44"/>
    </location>
</feature>
<dbReference type="EMBL" id="BMVN01000065">
    <property type="protein sequence ID" value="GHA68435.1"/>
    <property type="molecule type" value="Genomic_DNA"/>
</dbReference>
<keyword evidence="2" id="KW-0472">Membrane</keyword>
<organism evidence="3 4">
    <name type="scientific">Streptomyces canarius</name>
    <dbReference type="NCBI Taxonomy" id="285453"/>
    <lineage>
        <taxon>Bacteria</taxon>
        <taxon>Bacillati</taxon>
        <taxon>Actinomycetota</taxon>
        <taxon>Actinomycetes</taxon>
        <taxon>Kitasatosporales</taxon>
        <taxon>Streptomycetaceae</taxon>
        <taxon>Streptomyces</taxon>
    </lineage>
</organism>
<protein>
    <recommendedName>
        <fullName evidence="5">Major facilitator superfamily (MFS) profile domain-containing protein</fullName>
    </recommendedName>
</protein>
<evidence type="ECO:0000313" key="4">
    <source>
        <dbReference type="Proteomes" id="UP000653644"/>
    </source>
</evidence>
<comment type="caution">
    <text evidence="3">The sequence shown here is derived from an EMBL/GenBank/DDBJ whole genome shotgun (WGS) entry which is preliminary data.</text>
</comment>
<feature type="transmembrane region" description="Helical" evidence="2">
    <location>
        <begin position="56"/>
        <end position="74"/>
    </location>
</feature>
<keyword evidence="2" id="KW-1133">Transmembrane helix</keyword>
<evidence type="ECO:0000256" key="1">
    <source>
        <dbReference type="SAM" id="MobiDB-lite"/>
    </source>
</evidence>
<feature type="region of interest" description="Disordered" evidence="1">
    <location>
        <begin position="1"/>
        <end position="20"/>
    </location>
</feature>
<sequence>MDLHRRVGGSRSGAGRAVQGAGAGGLSALAQIVMAVMVSPASAGVTRGTWARPSPSFLYCAPLACVAFVVTLFIRENTLRAAHGPHGRAGDAERVPAVRTGAR</sequence>
<keyword evidence="2" id="KW-0812">Transmembrane</keyword>